<proteinExistence type="predicted"/>
<reference evidence="3" key="1">
    <citation type="submission" date="2017-02" db="UniProtKB">
        <authorList>
            <consortium name="WormBaseParasite"/>
        </authorList>
    </citation>
    <scope>IDENTIFICATION</scope>
</reference>
<gene>
    <name evidence="1" type="ORF">BPAG_LOCUS45</name>
</gene>
<keyword evidence="2" id="KW-1185">Reference proteome</keyword>
<sequence length="71" mass="8423">MFELSHLRFKSRFFDFFVHCNKCSDRHLQCPVWVIQEAMYRSRVAIVILLKGIQNSKLSPVRLLSTKAIIR</sequence>
<accession>A0A0N4SWM9</accession>
<evidence type="ECO:0000313" key="2">
    <source>
        <dbReference type="Proteomes" id="UP000278627"/>
    </source>
</evidence>
<name>A0A0N4SWM9_BRUPA</name>
<evidence type="ECO:0000313" key="3">
    <source>
        <dbReference type="WBParaSite" id="BPAG_0000004401-mRNA-1"/>
    </source>
</evidence>
<dbReference type="AlphaFoldDB" id="A0A0N4SWM9"/>
<organism evidence="3">
    <name type="scientific">Brugia pahangi</name>
    <name type="common">Filarial nematode worm</name>
    <dbReference type="NCBI Taxonomy" id="6280"/>
    <lineage>
        <taxon>Eukaryota</taxon>
        <taxon>Metazoa</taxon>
        <taxon>Ecdysozoa</taxon>
        <taxon>Nematoda</taxon>
        <taxon>Chromadorea</taxon>
        <taxon>Rhabditida</taxon>
        <taxon>Spirurina</taxon>
        <taxon>Spiruromorpha</taxon>
        <taxon>Filarioidea</taxon>
        <taxon>Onchocercidae</taxon>
        <taxon>Brugia</taxon>
    </lineage>
</organism>
<dbReference type="WBParaSite" id="BPAG_0000004401-mRNA-1">
    <property type="protein sequence ID" value="BPAG_0000004401-mRNA-1"/>
    <property type="gene ID" value="BPAG_0000004401"/>
</dbReference>
<protein>
    <submittedName>
        <fullName evidence="3">Ovule protein</fullName>
    </submittedName>
</protein>
<dbReference type="EMBL" id="UZAD01000002">
    <property type="protein sequence ID" value="VDN81231.1"/>
    <property type="molecule type" value="Genomic_DNA"/>
</dbReference>
<reference evidence="1 2" key="2">
    <citation type="submission" date="2018-11" db="EMBL/GenBank/DDBJ databases">
        <authorList>
            <consortium name="Pathogen Informatics"/>
        </authorList>
    </citation>
    <scope>NUCLEOTIDE SEQUENCE [LARGE SCALE GENOMIC DNA]</scope>
</reference>
<dbReference type="Proteomes" id="UP000278627">
    <property type="component" value="Unassembled WGS sequence"/>
</dbReference>
<evidence type="ECO:0000313" key="1">
    <source>
        <dbReference type="EMBL" id="VDN81231.1"/>
    </source>
</evidence>